<dbReference type="Proteomes" id="UP001165302">
    <property type="component" value="Unassembled WGS sequence"/>
</dbReference>
<sequence>MSTFSLTSLAQQKPPIDHTTFDSWKNISSQNFSKSGKYIYYTISPQEGDVVTELKDQHNNLLLQLNRGNSSRITEDEKFFISVIKPFFKETREAKIKKKKTDEIAKDSLSVFNIATKEAINLGAIKNWKTPRLNKTYIAYQQEIEITAKQDSSQKKEAKSDSTITKAVAKKSAPKKETVLIIYNLQTKDTTHISKVDNYYFDDNEKYIVYDRKGTEKDTTNQAGLYLYDLANKTQKKISNGKGNYKNITFDDQSQKLVFLADKSPEKSLLKDFKIYNFEWKTDTATILIDKQSTGIPEKWHVSGDGNLSFSADAKKLFIGLAPIPKVKDTTLVDFEHAKVDIWHWQDDYLMTQQLVNASRERAISYDAVYHFANQQLIPLTDKNFGRLFTTTNSNEEWAITTSVAKEAKIASQWSLGNPQDIYLVSTINGRKKIIKSNHKGQAYLSPTASHVVFYDVEKSSWSLYDITTGQEIALSDGLSVSFADELNDVPASPSSYGIAGWSQDGKGIYINDRYDIWYFSFDGKIKSNITQSFGRKNQIVLRAQLFKNNAPRAITNYINFKTPLLLTSFNEKTKQNGFFRLDLSKKNGLKEIIQSQNVYKRLISNDNNTIFALSRENYVEYPDLYLTKDFSSLTKLTDINPQQKNYNWGTTELVKWKTPNGYDAEGILYKPEDFDPNKKYPIISYFYETHTEGLYSYHEPAPTPSRLMISYFVSNGYLVFSPDIRYQTGHPGRAAEEYVNSGMKYLTKYPWVDATKMAIQGQSWGGYQVAHLITRTDMYAAAWSGAPVVNMTSAYGGIRWQTGMSRQFQYEQTQSRLGATLWENRDLYIENSPLFFMDKVKTPVAIMHNDNDGAVPWYQGIEMFTALRRLQKPVWLLNYNGDEHNLMQRQNRKDIQKRQAQFFDHFLKGKPAADWIQHGVKAIDKGIDWGLSTEE</sequence>
<dbReference type="EMBL" id="JADEYP010000031">
    <property type="protein sequence ID" value="MCA5006328.1"/>
    <property type="molecule type" value="Genomic_DNA"/>
</dbReference>
<dbReference type="InterPro" id="IPR001375">
    <property type="entry name" value="Peptidase_S9_cat"/>
</dbReference>
<dbReference type="Pfam" id="PF00326">
    <property type="entry name" value="Peptidase_S9"/>
    <property type="match status" value="1"/>
</dbReference>
<comment type="caution">
    <text evidence="2">The sequence shown here is derived from an EMBL/GenBank/DDBJ whole genome shotgun (WGS) entry which is preliminary data.</text>
</comment>
<evidence type="ECO:0000313" key="3">
    <source>
        <dbReference type="Proteomes" id="UP001165302"/>
    </source>
</evidence>
<dbReference type="InterPro" id="IPR050278">
    <property type="entry name" value="Serine_Prot_S9B/DPPIV"/>
</dbReference>
<name>A0ABS7Z808_9SPHI</name>
<reference evidence="2" key="1">
    <citation type="submission" date="2020-10" db="EMBL/GenBank/DDBJ databases">
        <authorList>
            <person name="Lu T."/>
            <person name="Wang Q."/>
            <person name="Han X."/>
        </authorList>
    </citation>
    <scope>NUCLEOTIDE SEQUENCE</scope>
    <source>
        <strain evidence="2">WQ 366</strain>
    </source>
</reference>
<keyword evidence="3" id="KW-1185">Reference proteome</keyword>
<evidence type="ECO:0000313" key="2">
    <source>
        <dbReference type="EMBL" id="MCA5006328.1"/>
    </source>
</evidence>
<dbReference type="SUPFAM" id="SSF82171">
    <property type="entry name" value="DPP6 N-terminal domain-like"/>
    <property type="match status" value="1"/>
</dbReference>
<dbReference type="SUPFAM" id="SSF53474">
    <property type="entry name" value="alpha/beta-Hydrolases"/>
    <property type="match status" value="1"/>
</dbReference>
<feature type="domain" description="Peptidase S9 prolyl oligopeptidase catalytic" evidence="1">
    <location>
        <begin position="742"/>
        <end position="909"/>
    </location>
</feature>
<accession>A0ABS7Z808</accession>
<dbReference type="PANTHER" id="PTHR11731">
    <property type="entry name" value="PROTEASE FAMILY S9B,C DIPEPTIDYL-PEPTIDASE IV-RELATED"/>
    <property type="match status" value="1"/>
</dbReference>
<organism evidence="2 3">
    <name type="scientific">Sphingobacterium bovistauri</name>
    <dbReference type="NCBI Taxonomy" id="2781959"/>
    <lineage>
        <taxon>Bacteria</taxon>
        <taxon>Pseudomonadati</taxon>
        <taxon>Bacteroidota</taxon>
        <taxon>Sphingobacteriia</taxon>
        <taxon>Sphingobacteriales</taxon>
        <taxon>Sphingobacteriaceae</taxon>
        <taxon>Sphingobacterium</taxon>
    </lineage>
</organism>
<dbReference type="Gene3D" id="3.40.50.1820">
    <property type="entry name" value="alpha/beta hydrolase"/>
    <property type="match status" value="1"/>
</dbReference>
<gene>
    <name evidence="2" type="ORF">IPZ78_14350</name>
</gene>
<evidence type="ECO:0000259" key="1">
    <source>
        <dbReference type="Pfam" id="PF00326"/>
    </source>
</evidence>
<proteinExistence type="predicted"/>
<dbReference type="PANTHER" id="PTHR11731:SF193">
    <property type="entry name" value="DIPEPTIDYL PEPTIDASE 9"/>
    <property type="match status" value="1"/>
</dbReference>
<dbReference type="InterPro" id="IPR029058">
    <property type="entry name" value="AB_hydrolase_fold"/>
</dbReference>
<protein>
    <submittedName>
        <fullName evidence="2">S9 family peptidase</fullName>
    </submittedName>
</protein>